<name>A0A2G5T044_9PELO</name>
<comment type="caution">
    <text evidence="1">The sequence shown here is derived from an EMBL/GenBank/DDBJ whole genome shotgun (WGS) entry which is preliminary data.</text>
</comment>
<sequence length="372" mass="43218">MSDQPEDAESNNEGEVPRVLSNEEQLQLYEDYGNRFNSQGFSPAFLEALDLLTRENTYTKIRLLDLTLGRNFRNLVRGKILKGIRDCLPPKKISYLNEVSMEELIQFLRSWNQEQWNRTTTSQLNAYIDSAREIIDSTNEAISSYQQWDVNDHHECFEDILKDVFYMYAKHGELFVRALTQFIKQLCIVFCTTYSIAEESRARKKKSNKHCCGTEKKEKSPYNAEKLFFHCLNCILEYQTQEYCGYALRVLAPWLDGAKKALDKSKADFHPYNLKRRNQQKLIFSGSKVEKNENGLFVLKKYVAEDDKVSMQTDGVNSEISKERAKKRRLVIDVTNSKKQVVASANNEVASAFHRFTPFPNKGGFTHYPMRI</sequence>
<evidence type="ECO:0000313" key="2">
    <source>
        <dbReference type="Proteomes" id="UP000230233"/>
    </source>
</evidence>
<gene>
    <name evidence="1" type="primary">Cnig_chr_X.g25784</name>
    <name evidence="1" type="ORF">B9Z55_025784</name>
</gene>
<reference evidence="2" key="1">
    <citation type="submission" date="2017-10" db="EMBL/GenBank/DDBJ databases">
        <title>Rapid genome shrinkage in a self-fertile nematode reveals novel sperm competition proteins.</title>
        <authorList>
            <person name="Yin D."/>
            <person name="Schwarz E.M."/>
            <person name="Thomas C.G."/>
            <person name="Felde R.L."/>
            <person name="Korf I.F."/>
            <person name="Cutter A.D."/>
            <person name="Schartner C.M."/>
            <person name="Ralston E.J."/>
            <person name="Meyer B.J."/>
            <person name="Haag E.S."/>
        </authorList>
    </citation>
    <scope>NUCLEOTIDE SEQUENCE [LARGE SCALE GENOMIC DNA]</scope>
    <source>
        <strain evidence="2">JU1422</strain>
    </source>
</reference>
<protein>
    <submittedName>
        <fullName evidence="1">Uncharacterized protein</fullName>
    </submittedName>
</protein>
<dbReference type="OrthoDB" id="5887382at2759"/>
<proteinExistence type="predicted"/>
<accession>A0A2G5T044</accession>
<dbReference type="EMBL" id="PDUG01000006">
    <property type="protein sequence ID" value="PIC20667.1"/>
    <property type="molecule type" value="Genomic_DNA"/>
</dbReference>
<organism evidence="1 2">
    <name type="scientific">Caenorhabditis nigoni</name>
    <dbReference type="NCBI Taxonomy" id="1611254"/>
    <lineage>
        <taxon>Eukaryota</taxon>
        <taxon>Metazoa</taxon>
        <taxon>Ecdysozoa</taxon>
        <taxon>Nematoda</taxon>
        <taxon>Chromadorea</taxon>
        <taxon>Rhabditida</taxon>
        <taxon>Rhabditina</taxon>
        <taxon>Rhabditomorpha</taxon>
        <taxon>Rhabditoidea</taxon>
        <taxon>Rhabditidae</taxon>
        <taxon>Peloderinae</taxon>
        <taxon>Caenorhabditis</taxon>
    </lineage>
</organism>
<dbReference type="AlphaFoldDB" id="A0A2G5T044"/>
<keyword evidence="2" id="KW-1185">Reference proteome</keyword>
<evidence type="ECO:0000313" key="1">
    <source>
        <dbReference type="EMBL" id="PIC20667.1"/>
    </source>
</evidence>
<dbReference type="Proteomes" id="UP000230233">
    <property type="component" value="Chromosome X"/>
</dbReference>